<dbReference type="InterPro" id="IPR006461">
    <property type="entry name" value="PLAC_motif_containing"/>
</dbReference>
<keyword evidence="1" id="KW-0472">Membrane</keyword>
<evidence type="ECO:0000313" key="3">
    <source>
        <dbReference type="Proteomes" id="UP000800096"/>
    </source>
</evidence>
<dbReference type="Proteomes" id="UP000800096">
    <property type="component" value="Unassembled WGS sequence"/>
</dbReference>
<evidence type="ECO:0000256" key="1">
    <source>
        <dbReference type="SAM" id="Phobius"/>
    </source>
</evidence>
<feature type="transmembrane region" description="Helical" evidence="1">
    <location>
        <begin position="48"/>
        <end position="75"/>
    </location>
</feature>
<dbReference type="Pfam" id="PF04749">
    <property type="entry name" value="PLAC8"/>
    <property type="match status" value="1"/>
</dbReference>
<protein>
    <submittedName>
        <fullName evidence="2">PLAC8 family-domain-containing protein</fullName>
    </submittedName>
</protein>
<proteinExistence type="predicted"/>
<sequence length="146" mass="16052">MTTIQKQEWHHSGTSCCSPIGTCCLSWWCPCIIAGRTHHRIKNNGNMSGYSCCNLACMGFCGLACIGISFIMPMLNRGDMRAKYHLTGNSCQDCACACCCMPCDITQQDKEAEHREEQNKPGMAQPGMEAGMAYVAQQHNPAFHHG</sequence>
<reference evidence="2" key="1">
    <citation type="journal article" date="2020" name="Stud. Mycol.">
        <title>101 Dothideomycetes genomes: a test case for predicting lifestyles and emergence of pathogens.</title>
        <authorList>
            <person name="Haridas S."/>
            <person name="Albert R."/>
            <person name="Binder M."/>
            <person name="Bloem J."/>
            <person name="Labutti K."/>
            <person name="Salamov A."/>
            <person name="Andreopoulos B."/>
            <person name="Baker S."/>
            <person name="Barry K."/>
            <person name="Bills G."/>
            <person name="Bluhm B."/>
            <person name="Cannon C."/>
            <person name="Castanera R."/>
            <person name="Culley D."/>
            <person name="Daum C."/>
            <person name="Ezra D."/>
            <person name="Gonzalez J."/>
            <person name="Henrissat B."/>
            <person name="Kuo A."/>
            <person name="Liang C."/>
            <person name="Lipzen A."/>
            <person name="Lutzoni F."/>
            <person name="Magnuson J."/>
            <person name="Mondo S."/>
            <person name="Nolan M."/>
            <person name="Ohm R."/>
            <person name="Pangilinan J."/>
            <person name="Park H.-J."/>
            <person name="Ramirez L."/>
            <person name="Alfaro M."/>
            <person name="Sun H."/>
            <person name="Tritt A."/>
            <person name="Yoshinaga Y."/>
            <person name="Zwiers L.-H."/>
            <person name="Turgeon B."/>
            <person name="Goodwin S."/>
            <person name="Spatafora J."/>
            <person name="Crous P."/>
            <person name="Grigoriev I."/>
        </authorList>
    </citation>
    <scope>NUCLEOTIDE SEQUENCE</scope>
    <source>
        <strain evidence="2">HMLAC05119</strain>
    </source>
</reference>
<dbReference type="EMBL" id="ML979134">
    <property type="protein sequence ID" value="KAF1917648.1"/>
    <property type="molecule type" value="Genomic_DNA"/>
</dbReference>
<evidence type="ECO:0000313" key="2">
    <source>
        <dbReference type="EMBL" id="KAF1917648.1"/>
    </source>
</evidence>
<keyword evidence="1" id="KW-0812">Transmembrane</keyword>
<dbReference type="NCBIfam" id="TIGR01571">
    <property type="entry name" value="A_thal_Cys_rich"/>
    <property type="match status" value="1"/>
</dbReference>
<name>A0A6A5QS06_AMPQU</name>
<keyword evidence="3" id="KW-1185">Reference proteome</keyword>
<dbReference type="PANTHER" id="PTHR15907">
    <property type="entry name" value="DUF614 FAMILY PROTEIN-RELATED"/>
    <property type="match status" value="1"/>
</dbReference>
<keyword evidence="1" id="KW-1133">Transmembrane helix</keyword>
<dbReference type="AlphaFoldDB" id="A0A6A5QS06"/>
<dbReference type="OrthoDB" id="1045822at2759"/>
<accession>A0A6A5QS06</accession>
<gene>
    <name evidence="2" type="ORF">BDU57DRAFT_171919</name>
</gene>
<organism evidence="2 3">
    <name type="scientific">Ampelomyces quisqualis</name>
    <name type="common">Powdery mildew agent</name>
    <dbReference type="NCBI Taxonomy" id="50730"/>
    <lineage>
        <taxon>Eukaryota</taxon>
        <taxon>Fungi</taxon>
        <taxon>Dikarya</taxon>
        <taxon>Ascomycota</taxon>
        <taxon>Pezizomycotina</taxon>
        <taxon>Dothideomycetes</taxon>
        <taxon>Pleosporomycetidae</taxon>
        <taxon>Pleosporales</taxon>
        <taxon>Pleosporineae</taxon>
        <taxon>Phaeosphaeriaceae</taxon>
        <taxon>Ampelomyces</taxon>
    </lineage>
</organism>